<dbReference type="AlphaFoldDB" id="A0A381PUE8"/>
<gene>
    <name evidence="7" type="ORF">METZ01_LOCUS23118</name>
</gene>
<feature type="transmembrane region" description="Helical" evidence="6">
    <location>
        <begin position="159"/>
        <end position="177"/>
    </location>
</feature>
<comment type="subcellular location">
    <subcellularLocation>
        <location evidence="1">Membrane</location>
        <topology evidence="1">Multi-pass membrane protein</topology>
    </subcellularLocation>
</comment>
<dbReference type="SUPFAM" id="SSF161070">
    <property type="entry name" value="SNF-like"/>
    <property type="match status" value="1"/>
</dbReference>
<feature type="transmembrane region" description="Helical" evidence="6">
    <location>
        <begin position="50"/>
        <end position="74"/>
    </location>
</feature>
<protein>
    <recommendedName>
        <fullName evidence="8">Transporter</fullName>
    </recommendedName>
</protein>
<accession>A0A381PUE8</accession>
<feature type="transmembrane region" description="Helical" evidence="6">
    <location>
        <begin position="101"/>
        <end position="123"/>
    </location>
</feature>
<evidence type="ECO:0000256" key="5">
    <source>
        <dbReference type="ARBA" id="ARBA00023136"/>
    </source>
</evidence>
<keyword evidence="3 6" id="KW-0812">Transmembrane</keyword>
<evidence type="ECO:0008006" key="8">
    <source>
        <dbReference type="Google" id="ProtNLM"/>
    </source>
</evidence>
<feature type="transmembrane region" description="Helical" evidence="6">
    <location>
        <begin position="355"/>
        <end position="374"/>
    </location>
</feature>
<proteinExistence type="predicted"/>
<dbReference type="CDD" id="cd10336">
    <property type="entry name" value="SLC6sbd_Tyt1-Like"/>
    <property type="match status" value="1"/>
</dbReference>
<sequence>MSNNISNNERKSLQGLWSSRLTFILAVTGSAIGLGNIWKFPYIAGANGGGAFVLIYLICIFIIGFPIMVSEILIGRKGRRNPITSMKLLGEEETGNGSWKVVGFIGLFAGFLILSYYSVIAGWTMHYFVLSISGIFNEINAEEVNLIFNELTGSITTQAIFHTLFMISTVIIIAKGIKNGLEKAVKLMMPSLLIILLILLIYSVTQGDFIKGFEFLFKPDFSKITADSILTAMGHAFFTLSLGMGCVVMYGAYLPNRESIVKTTVTIVVCDTLIALLAGLVIFPIVFDNNLAPTQGPGLIFQTLPLAFGDINGGLMFGALFFILLSFAAITSAISLLEPSVAWMIEEQNVSRTTAALTIGFLIWSLGFLTILSFNDLSDFTFWKGTLFDNVDYLTSNILLPISGLLFTIFASWFMTKSSSQSELNDISPIAYNIWRFLAGIVAPIGVLIVFLNAIDLF</sequence>
<dbReference type="InterPro" id="IPR000175">
    <property type="entry name" value="Na/ntran_symport"/>
</dbReference>
<feature type="transmembrane region" description="Helical" evidence="6">
    <location>
        <begin position="394"/>
        <end position="414"/>
    </location>
</feature>
<evidence type="ECO:0000256" key="4">
    <source>
        <dbReference type="ARBA" id="ARBA00022989"/>
    </source>
</evidence>
<feature type="transmembrane region" description="Helical" evidence="6">
    <location>
        <begin position="434"/>
        <end position="455"/>
    </location>
</feature>
<dbReference type="InterPro" id="IPR047218">
    <property type="entry name" value="YocR/YhdH-like"/>
</dbReference>
<keyword evidence="5 6" id="KW-0472">Membrane</keyword>
<dbReference type="Pfam" id="PF00209">
    <property type="entry name" value="SNF"/>
    <property type="match status" value="2"/>
</dbReference>
<evidence type="ECO:0000256" key="2">
    <source>
        <dbReference type="ARBA" id="ARBA00022448"/>
    </source>
</evidence>
<organism evidence="7">
    <name type="scientific">marine metagenome</name>
    <dbReference type="NCBI Taxonomy" id="408172"/>
    <lineage>
        <taxon>unclassified sequences</taxon>
        <taxon>metagenomes</taxon>
        <taxon>ecological metagenomes</taxon>
    </lineage>
</organism>
<feature type="transmembrane region" description="Helical" evidence="6">
    <location>
        <begin position="314"/>
        <end position="334"/>
    </location>
</feature>
<evidence type="ECO:0000313" key="7">
    <source>
        <dbReference type="EMBL" id="SUZ70264.1"/>
    </source>
</evidence>
<feature type="transmembrane region" description="Helical" evidence="6">
    <location>
        <begin position="189"/>
        <end position="209"/>
    </location>
</feature>
<dbReference type="PANTHER" id="PTHR42948">
    <property type="entry name" value="TRANSPORTER"/>
    <property type="match status" value="1"/>
</dbReference>
<dbReference type="EMBL" id="UINC01001085">
    <property type="protein sequence ID" value="SUZ70264.1"/>
    <property type="molecule type" value="Genomic_DNA"/>
</dbReference>
<dbReference type="InterPro" id="IPR037272">
    <property type="entry name" value="SNS_sf"/>
</dbReference>
<dbReference type="PROSITE" id="PS50267">
    <property type="entry name" value="NA_NEUROTRAN_SYMP_3"/>
    <property type="match status" value="1"/>
</dbReference>
<feature type="transmembrane region" description="Helical" evidence="6">
    <location>
        <begin position="229"/>
        <end position="253"/>
    </location>
</feature>
<dbReference type="NCBIfam" id="NF037979">
    <property type="entry name" value="Na_transp"/>
    <property type="match status" value="1"/>
</dbReference>
<keyword evidence="4 6" id="KW-1133">Transmembrane helix</keyword>
<keyword evidence="2" id="KW-0813">Transport</keyword>
<evidence type="ECO:0000256" key="6">
    <source>
        <dbReference type="SAM" id="Phobius"/>
    </source>
</evidence>
<dbReference type="PROSITE" id="PS00610">
    <property type="entry name" value="NA_NEUROTRAN_SYMP_1"/>
    <property type="match status" value="1"/>
</dbReference>
<dbReference type="PRINTS" id="PR00176">
    <property type="entry name" value="NANEUSMPORT"/>
</dbReference>
<name>A0A381PUE8_9ZZZZ</name>
<dbReference type="PANTHER" id="PTHR42948:SF1">
    <property type="entry name" value="TRANSPORTER"/>
    <property type="match status" value="1"/>
</dbReference>
<dbReference type="GO" id="GO:0016020">
    <property type="term" value="C:membrane"/>
    <property type="evidence" value="ECO:0007669"/>
    <property type="project" value="UniProtKB-SubCell"/>
</dbReference>
<evidence type="ECO:0000256" key="1">
    <source>
        <dbReference type="ARBA" id="ARBA00004141"/>
    </source>
</evidence>
<feature type="transmembrane region" description="Helical" evidence="6">
    <location>
        <begin position="21"/>
        <end position="38"/>
    </location>
</feature>
<reference evidence="7" key="1">
    <citation type="submission" date="2018-05" db="EMBL/GenBank/DDBJ databases">
        <authorList>
            <person name="Lanie J.A."/>
            <person name="Ng W.-L."/>
            <person name="Kazmierczak K.M."/>
            <person name="Andrzejewski T.M."/>
            <person name="Davidsen T.M."/>
            <person name="Wayne K.J."/>
            <person name="Tettelin H."/>
            <person name="Glass J.I."/>
            <person name="Rusch D."/>
            <person name="Podicherti R."/>
            <person name="Tsui H.-C.T."/>
            <person name="Winkler M.E."/>
        </authorList>
    </citation>
    <scope>NUCLEOTIDE SEQUENCE</scope>
</reference>
<evidence type="ECO:0000256" key="3">
    <source>
        <dbReference type="ARBA" id="ARBA00022692"/>
    </source>
</evidence>
<feature type="transmembrane region" description="Helical" evidence="6">
    <location>
        <begin position="265"/>
        <end position="287"/>
    </location>
</feature>